<reference evidence="3 4" key="1">
    <citation type="submission" date="2017-04" db="EMBL/GenBank/DDBJ databases">
        <authorList>
            <person name="Amato S."/>
            <person name="Cagatay S."/>
            <person name="Craw N."/>
            <person name="Deshpande R."/>
            <person name="Haddad J."/>
            <person name="Ng W."/>
            <person name="Russell D.A."/>
            <person name="Garlena R.A."/>
            <person name="Pope W.H."/>
            <person name="Jacobs-Sera J."/>
            <person name="Hatfull G.F."/>
        </authorList>
    </citation>
    <scope>NUCLEOTIDE SEQUENCE [LARGE SCALE GENOMIC DNA]</scope>
</reference>
<dbReference type="KEGG" id="vg:64854609"/>
<accession>A0A220NRR3</accession>
<dbReference type="Pfam" id="PF21722">
    <property type="entry name" value="Gly_rich_2"/>
    <property type="match status" value="1"/>
</dbReference>
<dbReference type="GeneID" id="64854609"/>
<feature type="domain" description="Glycine-rich" evidence="2">
    <location>
        <begin position="42"/>
        <end position="216"/>
    </location>
</feature>
<evidence type="ECO:0000313" key="4">
    <source>
        <dbReference type="Proteomes" id="UP000222302"/>
    </source>
</evidence>
<feature type="region of interest" description="Disordered" evidence="1">
    <location>
        <begin position="183"/>
        <end position="204"/>
    </location>
</feature>
<evidence type="ECO:0000256" key="1">
    <source>
        <dbReference type="SAM" id="MobiDB-lite"/>
    </source>
</evidence>
<gene>
    <name evidence="3" type="primary">5</name>
    <name evidence="3" type="ORF">SEA_PURPLEHAZE_5</name>
</gene>
<evidence type="ECO:0000259" key="2">
    <source>
        <dbReference type="Pfam" id="PF21722"/>
    </source>
</evidence>
<name>A0A220NRR3_9CAUD</name>
<proteinExistence type="predicted"/>
<dbReference type="Proteomes" id="UP000222302">
    <property type="component" value="Segment"/>
</dbReference>
<dbReference type="RefSeq" id="YP_010059966.1">
    <property type="nucleotide sequence ID" value="NC_054759.1"/>
</dbReference>
<sequence>MPLYLGSTALNNFRVGTETPDRIFLGNELIWPAFTPVSQTVTATGSYTWNIPANCRYIDIVVIGGGGGGQASLAIFNYGDPGDPGHWNGITLKRGVDIPWGDTQITGEVGGGGIGGPGPSISPGFMGGDTTAAWSTGSITGGGGAGGLGWASSAANTAGPSPGNFVWNGITYTGGAKTGTGTFGPGGNPPGGAGAGSTGFGAGGQGARGQVWFRAY</sequence>
<organism evidence="3 4">
    <name type="scientific">Mycobacterium phage PurpleHaze</name>
    <dbReference type="NCBI Taxonomy" id="1983577"/>
    <lineage>
        <taxon>Viruses</taxon>
        <taxon>Duplodnaviria</taxon>
        <taxon>Heunggongvirae</taxon>
        <taxon>Uroviricota</taxon>
        <taxon>Caudoviricetes</taxon>
        <taxon>Microwolfvirus</taxon>
        <taxon>Microwolfvirus purplehaze</taxon>
    </lineage>
</organism>
<dbReference type="InterPro" id="IPR049304">
    <property type="entry name" value="Gly_rich_dom"/>
</dbReference>
<evidence type="ECO:0000313" key="3">
    <source>
        <dbReference type="EMBL" id="ASJ79521.1"/>
    </source>
</evidence>
<dbReference type="EMBL" id="KY965063">
    <property type="protein sequence ID" value="ASJ79521.1"/>
    <property type="molecule type" value="Genomic_DNA"/>
</dbReference>
<protein>
    <recommendedName>
        <fullName evidence="2">Glycine-rich domain-containing protein</fullName>
    </recommendedName>
</protein>
<keyword evidence="4" id="KW-1185">Reference proteome</keyword>